<dbReference type="RefSeq" id="WP_116688826.1">
    <property type="nucleotide sequence ID" value="NZ_CAWNYD010000012.1"/>
</dbReference>
<sequence length="269" mass="31107">MKTEFYKSLKILAEEQGSQYRAETTLADGLKLQVNFCYSCDDAISMLKEKIDRSYKKQIQVNDLRTERLRHQSMKRDVVVNYQALGTVEKKYQKKTDQSFVRLDTYSAVKKIYCYIAGVKHKNKQFQIDRQNLLKLVYPGYTLQLIREPENIHDRNAIAIVSEFGQLGYIPAKLTGKLANSELVKAVVNTLKLSDNQTITCDISVEYAEKTSNSEKPFYQNHGRSSTGALPHSPYYQPTEPLIDNEHSQDEDTEVDYGYAEELDWEDRF</sequence>
<proteinExistence type="predicted"/>
<feature type="region of interest" description="Disordered" evidence="3">
    <location>
        <begin position="214"/>
        <end position="259"/>
    </location>
</feature>
<evidence type="ECO:0000313" key="6">
    <source>
        <dbReference type="Proteomes" id="UP000244906"/>
    </source>
</evidence>
<feature type="domain" description="HIRAN" evidence="4">
    <location>
        <begin position="134"/>
        <end position="180"/>
    </location>
</feature>
<evidence type="ECO:0000256" key="2">
    <source>
        <dbReference type="ARBA" id="ARBA00022801"/>
    </source>
</evidence>
<keyword evidence="1" id="KW-0479">Metal-binding</keyword>
<protein>
    <recommendedName>
        <fullName evidence="4">HIRAN domain-containing protein</fullName>
    </recommendedName>
</protein>
<dbReference type="GO" id="GO:0016818">
    <property type="term" value="F:hydrolase activity, acting on acid anhydrides, in phosphorus-containing anhydrides"/>
    <property type="evidence" value="ECO:0007669"/>
    <property type="project" value="InterPro"/>
</dbReference>
<dbReference type="Pfam" id="PF08797">
    <property type="entry name" value="HIRAN"/>
    <property type="match status" value="1"/>
</dbReference>
<comment type="caution">
    <text evidence="5">The sequence shown here is derived from an EMBL/GenBank/DDBJ whole genome shotgun (WGS) entry which is preliminary data.</text>
</comment>
<evidence type="ECO:0000256" key="3">
    <source>
        <dbReference type="SAM" id="MobiDB-lite"/>
    </source>
</evidence>
<reference evidence="5 6" key="1">
    <citation type="submission" date="2018-04" db="EMBL/GenBank/DDBJ databases">
        <title>Thalassorhabdus spongiae gen. nov., sp. nov., isolated from a marine sponge in South-West Iceland.</title>
        <authorList>
            <person name="Knobloch S."/>
            <person name="Daussin A."/>
            <person name="Johannsson R."/>
            <person name="Marteinsson V.T."/>
        </authorList>
    </citation>
    <scope>NUCLEOTIDE SEQUENCE [LARGE SCALE GENOMIC DNA]</scope>
    <source>
        <strain evidence="5 6">Hp12</strain>
    </source>
</reference>
<accession>A0A2V1GT32</accession>
<dbReference type="InterPro" id="IPR014905">
    <property type="entry name" value="HIRAN"/>
</dbReference>
<dbReference type="GO" id="GO:0003676">
    <property type="term" value="F:nucleic acid binding"/>
    <property type="evidence" value="ECO:0007669"/>
    <property type="project" value="InterPro"/>
</dbReference>
<dbReference type="AlphaFoldDB" id="A0A2V1GT32"/>
<evidence type="ECO:0000256" key="1">
    <source>
        <dbReference type="ARBA" id="ARBA00022723"/>
    </source>
</evidence>
<dbReference type="EMBL" id="QDDL01000012">
    <property type="protein sequence ID" value="PVZ64523.1"/>
    <property type="molecule type" value="Genomic_DNA"/>
</dbReference>
<evidence type="ECO:0000313" key="5">
    <source>
        <dbReference type="EMBL" id="PVZ64523.1"/>
    </source>
</evidence>
<dbReference type="OrthoDB" id="8446608at2"/>
<dbReference type="GO" id="GO:0008270">
    <property type="term" value="F:zinc ion binding"/>
    <property type="evidence" value="ECO:0007669"/>
    <property type="project" value="InterPro"/>
</dbReference>
<dbReference type="Proteomes" id="UP000244906">
    <property type="component" value="Unassembled WGS sequence"/>
</dbReference>
<organism evidence="5 6">
    <name type="scientific">Pelagibaculum spongiae</name>
    <dbReference type="NCBI Taxonomy" id="2080658"/>
    <lineage>
        <taxon>Bacteria</taxon>
        <taxon>Pseudomonadati</taxon>
        <taxon>Pseudomonadota</taxon>
        <taxon>Gammaproteobacteria</taxon>
        <taxon>Oceanospirillales</taxon>
        <taxon>Pelagibaculum</taxon>
    </lineage>
</organism>
<dbReference type="Gene3D" id="3.30.70.2330">
    <property type="match status" value="1"/>
</dbReference>
<keyword evidence="2" id="KW-0378">Hydrolase</keyword>
<name>A0A2V1GT32_9GAMM</name>
<keyword evidence="6" id="KW-1185">Reference proteome</keyword>
<evidence type="ECO:0000259" key="4">
    <source>
        <dbReference type="Pfam" id="PF08797"/>
    </source>
</evidence>
<gene>
    <name evidence="5" type="ORF">DC094_19625</name>
</gene>